<feature type="compositionally biased region" description="Polar residues" evidence="1">
    <location>
        <begin position="1"/>
        <end position="11"/>
    </location>
</feature>
<feature type="compositionally biased region" description="Low complexity" evidence="1">
    <location>
        <begin position="92"/>
        <end position="101"/>
    </location>
</feature>
<evidence type="ECO:0000313" key="3">
    <source>
        <dbReference type="Proteomes" id="UP000298030"/>
    </source>
</evidence>
<sequence length="131" mass="14381">MVRTTRNSQHTAAHAIPPSASSPGSLYNFSTNPIPFPSLDAIDDLVAQHQDRIKARSIPSPHCPSSQHTPGLEDDSQCSHSPSSARQRRQQQQKSSTRSLQTPSYQEQGQAPCLGRLDGASPTRTNRRARR</sequence>
<gene>
    <name evidence="2" type="ORF">FA13DRAFT_29343</name>
</gene>
<proteinExistence type="predicted"/>
<dbReference type="AlphaFoldDB" id="A0A4Y7U039"/>
<evidence type="ECO:0000313" key="2">
    <source>
        <dbReference type="EMBL" id="TEB39807.1"/>
    </source>
</evidence>
<feature type="compositionally biased region" description="Low complexity" evidence="1">
    <location>
        <begin position="12"/>
        <end position="25"/>
    </location>
</feature>
<reference evidence="2 3" key="1">
    <citation type="journal article" date="2019" name="Nat. Ecol. Evol.">
        <title>Megaphylogeny resolves global patterns of mushroom evolution.</title>
        <authorList>
            <person name="Varga T."/>
            <person name="Krizsan K."/>
            <person name="Foldi C."/>
            <person name="Dima B."/>
            <person name="Sanchez-Garcia M."/>
            <person name="Sanchez-Ramirez S."/>
            <person name="Szollosi G.J."/>
            <person name="Szarkandi J.G."/>
            <person name="Papp V."/>
            <person name="Albert L."/>
            <person name="Andreopoulos W."/>
            <person name="Angelini C."/>
            <person name="Antonin V."/>
            <person name="Barry K.W."/>
            <person name="Bougher N.L."/>
            <person name="Buchanan P."/>
            <person name="Buyck B."/>
            <person name="Bense V."/>
            <person name="Catcheside P."/>
            <person name="Chovatia M."/>
            <person name="Cooper J."/>
            <person name="Damon W."/>
            <person name="Desjardin D."/>
            <person name="Finy P."/>
            <person name="Geml J."/>
            <person name="Haridas S."/>
            <person name="Hughes K."/>
            <person name="Justo A."/>
            <person name="Karasinski D."/>
            <person name="Kautmanova I."/>
            <person name="Kiss B."/>
            <person name="Kocsube S."/>
            <person name="Kotiranta H."/>
            <person name="LaButti K.M."/>
            <person name="Lechner B.E."/>
            <person name="Liimatainen K."/>
            <person name="Lipzen A."/>
            <person name="Lukacs Z."/>
            <person name="Mihaltcheva S."/>
            <person name="Morgado L.N."/>
            <person name="Niskanen T."/>
            <person name="Noordeloos M.E."/>
            <person name="Ohm R.A."/>
            <person name="Ortiz-Santana B."/>
            <person name="Ovrebo C."/>
            <person name="Racz N."/>
            <person name="Riley R."/>
            <person name="Savchenko A."/>
            <person name="Shiryaev A."/>
            <person name="Soop K."/>
            <person name="Spirin V."/>
            <person name="Szebenyi C."/>
            <person name="Tomsovsky M."/>
            <person name="Tulloss R.E."/>
            <person name="Uehling J."/>
            <person name="Grigoriev I.V."/>
            <person name="Vagvolgyi C."/>
            <person name="Papp T."/>
            <person name="Martin F.M."/>
            <person name="Miettinen O."/>
            <person name="Hibbett D.S."/>
            <person name="Nagy L.G."/>
        </authorList>
    </citation>
    <scope>NUCLEOTIDE SEQUENCE [LARGE SCALE GENOMIC DNA]</scope>
    <source>
        <strain evidence="2 3">FP101781</strain>
    </source>
</reference>
<name>A0A4Y7U039_COPMI</name>
<organism evidence="2 3">
    <name type="scientific">Coprinellus micaceus</name>
    <name type="common">Glistening ink-cap mushroom</name>
    <name type="synonym">Coprinus micaceus</name>
    <dbReference type="NCBI Taxonomy" id="71717"/>
    <lineage>
        <taxon>Eukaryota</taxon>
        <taxon>Fungi</taxon>
        <taxon>Dikarya</taxon>
        <taxon>Basidiomycota</taxon>
        <taxon>Agaricomycotina</taxon>
        <taxon>Agaricomycetes</taxon>
        <taxon>Agaricomycetidae</taxon>
        <taxon>Agaricales</taxon>
        <taxon>Agaricineae</taxon>
        <taxon>Psathyrellaceae</taxon>
        <taxon>Coprinellus</taxon>
    </lineage>
</organism>
<protein>
    <submittedName>
        <fullName evidence="2">Uncharacterized protein</fullName>
    </submittedName>
</protein>
<comment type="caution">
    <text evidence="2">The sequence shown here is derived from an EMBL/GenBank/DDBJ whole genome shotgun (WGS) entry which is preliminary data.</text>
</comment>
<keyword evidence="3" id="KW-1185">Reference proteome</keyword>
<dbReference type="EMBL" id="QPFP01000001">
    <property type="protein sequence ID" value="TEB39807.1"/>
    <property type="molecule type" value="Genomic_DNA"/>
</dbReference>
<feature type="region of interest" description="Disordered" evidence="1">
    <location>
        <begin position="1"/>
        <end position="131"/>
    </location>
</feature>
<dbReference type="Proteomes" id="UP000298030">
    <property type="component" value="Unassembled WGS sequence"/>
</dbReference>
<evidence type="ECO:0000256" key="1">
    <source>
        <dbReference type="SAM" id="MobiDB-lite"/>
    </source>
</evidence>
<accession>A0A4Y7U039</accession>